<evidence type="ECO:0000256" key="1">
    <source>
        <dbReference type="ARBA" id="ARBA00022536"/>
    </source>
</evidence>
<dbReference type="PRINTS" id="PR00011">
    <property type="entry name" value="EGFLAMININ"/>
</dbReference>
<proteinExistence type="predicted"/>
<evidence type="ECO:0000313" key="10">
    <source>
        <dbReference type="Proteomes" id="UP000006813"/>
    </source>
</evidence>
<feature type="disulfide bond" evidence="5">
    <location>
        <begin position="428"/>
        <end position="437"/>
    </location>
</feature>
<dbReference type="SMART" id="SM00180">
    <property type="entry name" value="EGF_Lam"/>
    <property type="match status" value="2"/>
</dbReference>
<feature type="disulfide bond" evidence="5">
    <location>
        <begin position="163"/>
        <end position="173"/>
    </location>
</feature>
<sequence>MQTCNSPYVICDMRAAGPGTTLCTDRCTALSSGQFTGAALVGANGMMNRAAYTDCCHPSCQKSRTLTVECKFTFPSASGLGYRELPASQDSFHWLLVATERQVNFRDLLNRLQGMGMDVDECTVVNGGCQQRCINTLGTFHCECDTGYRLHADERTCIKMDPCTGGNGCAHICQNENGMPRCACHPGYQLSEDKKTCEALFCLFWKGIELEIVNSCEKNNGGCSHHCEHEIGGPHCSCNHGHQLDSDKKTCIDLDECESGEACCAQLCINYLGGYECSCQEGFVISSDGCGCDALDDDELEEEQELEVNFPGFLIQSPPQLLHYVATSLTPSYKDEEEEEKALQELTVLHEVVCLGGTFGHDCSLRCEDCMNGGKCQEGRSGCSCPAGWGGVLCNETCSPETHGKRCGSICGCQNGGTCDPLTGQCWCPPGVRGKTCEGCLRGFFGKDCRRKCNCANNGHCHRMYGTCVCEPGCFGRFCHLNCPKGVYGAGCSSECQCVEENTLECSAKNGSCTCKYGYQGNRCQKGKI</sequence>
<dbReference type="InterPro" id="IPR000742">
    <property type="entry name" value="EGF"/>
</dbReference>
<dbReference type="PROSITE" id="PS01187">
    <property type="entry name" value="EGF_CA"/>
    <property type="match status" value="1"/>
</dbReference>
<dbReference type="InterPro" id="IPR026823">
    <property type="entry name" value="cEGF"/>
</dbReference>
<dbReference type="PROSITE" id="PS00022">
    <property type="entry name" value="EGF_1"/>
    <property type="match status" value="2"/>
</dbReference>
<dbReference type="SMART" id="SM00179">
    <property type="entry name" value="EGF_CA"/>
    <property type="match status" value="4"/>
</dbReference>
<feature type="domain" description="Laminin EGF-like" evidence="8">
    <location>
        <begin position="411"/>
        <end position="451"/>
    </location>
</feature>
<dbReference type="PANTHER" id="PTHR24035">
    <property type="entry name" value="MULTIPLE EPIDERMAL GROWTH FACTOR-LIKE DOMAINS PROTEIN"/>
    <property type="match status" value="1"/>
</dbReference>
<dbReference type="Pfam" id="PF12662">
    <property type="entry name" value="cEGF"/>
    <property type="match status" value="1"/>
</dbReference>
<dbReference type="SMART" id="SM00181">
    <property type="entry name" value="EGF"/>
    <property type="match status" value="7"/>
</dbReference>
<evidence type="ECO:0000256" key="3">
    <source>
        <dbReference type="ARBA" id="ARBA00022737"/>
    </source>
</evidence>
<keyword evidence="2" id="KW-0732">Signal</keyword>
<evidence type="ECO:0000256" key="2">
    <source>
        <dbReference type="ARBA" id="ARBA00022729"/>
    </source>
</evidence>
<dbReference type="Gene3D" id="2.10.25.10">
    <property type="entry name" value="Laminin"/>
    <property type="match status" value="4"/>
</dbReference>
<dbReference type="Pfam" id="PF00053">
    <property type="entry name" value="EGF_laminin"/>
    <property type="match status" value="1"/>
</dbReference>
<dbReference type="Proteomes" id="UP000006813">
    <property type="component" value="Unassembled WGS sequence"/>
</dbReference>
<name>G5BVA5_HETGA</name>
<evidence type="ECO:0000256" key="4">
    <source>
        <dbReference type="ARBA" id="ARBA00023157"/>
    </source>
</evidence>
<evidence type="ECO:0000259" key="8">
    <source>
        <dbReference type="PROSITE" id="PS50027"/>
    </source>
</evidence>
<keyword evidence="1 5" id="KW-0245">EGF-like domain</keyword>
<dbReference type="PROSITE" id="PS00010">
    <property type="entry name" value="ASX_HYDROXYL"/>
    <property type="match status" value="1"/>
</dbReference>
<dbReference type="Pfam" id="PF14670">
    <property type="entry name" value="FXa_inhibition"/>
    <property type="match status" value="2"/>
</dbReference>
<dbReference type="Gene3D" id="2.170.300.10">
    <property type="entry name" value="Tie2 ligand-binding domain superfamily"/>
    <property type="match status" value="1"/>
</dbReference>
<dbReference type="EMBL" id="JH172083">
    <property type="protein sequence ID" value="EHB13216.1"/>
    <property type="molecule type" value="Genomic_DNA"/>
</dbReference>
<keyword evidence="4 5" id="KW-1015">Disulfide bond</keyword>
<feature type="domain" description="EGF-like" evidence="7">
    <location>
        <begin position="159"/>
        <end position="198"/>
    </location>
</feature>
<dbReference type="GO" id="GO:0005509">
    <property type="term" value="F:calcium ion binding"/>
    <property type="evidence" value="ECO:0007669"/>
    <property type="project" value="InterPro"/>
</dbReference>
<feature type="domain" description="EGF-like" evidence="7">
    <location>
        <begin position="364"/>
        <end position="395"/>
    </location>
</feature>
<dbReference type="InterPro" id="IPR052108">
    <property type="entry name" value="MEGF/SIB"/>
</dbReference>
<gene>
    <name evidence="9" type="ORF">GW7_11589</name>
</gene>
<dbReference type="InterPro" id="IPR002049">
    <property type="entry name" value="LE_dom"/>
</dbReference>
<feature type="disulfide bond" evidence="5">
    <location>
        <begin position="385"/>
        <end position="394"/>
    </location>
</feature>
<comment type="caution">
    <text evidence="5">Lacks conserved residue(s) required for the propagation of feature annotation.</text>
</comment>
<evidence type="ECO:0000259" key="7">
    <source>
        <dbReference type="PROSITE" id="PS50026"/>
    </source>
</evidence>
<feature type="domain" description="EGF-like" evidence="7">
    <location>
        <begin position="403"/>
        <end position="438"/>
    </location>
</feature>
<dbReference type="FunFam" id="2.10.25.10:FF:000240">
    <property type="entry name" value="Vitamin K-dependent protein S"/>
    <property type="match status" value="1"/>
</dbReference>
<keyword evidence="3" id="KW-0677">Repeat</keyword>
<dbReference type="InterPro" id="IPR049883">
    <property type="entry name" value="NOTCH1_EGF-like"/>
</dbReference>
<dbReference type="InterPro" id="IPR018097">
    <property type="entry name" value="EGF_Ca-bd_CS"/>
</dbReference>
<evidence type="ECO:0000256" key="5">
    <source>
        <dbReference type="PROSITE-ProRule" id="PRU00076"/>
    </source>
</evidence>
<keyword evidence="6" id="KW-0424">Laminin EGF-like domain</keyword>
<protein>
    <recommendedName>
        <fullName evidence="11">Multiple epidermal growth factor-like domains protein 6</fullName>
    </recommendedName>
</protein>
<dbReference type="InterPro" id="IPR000152">
    <property type="entry name" value="EGF-type_Asp/Asn_hydroxyl_site"/>
</dbReference>
<dbReference type="InParanoid" id="G5BVA5"/>
<reference evidence="9 10" key="1">
    <citation type="journal article" date="2011" name="Nature">
        <title>Genome sequencing reveals insights into physiology and longevity of the naked mole rat.</title>
        <authorList>
            <person name="Kim E.B."/>
            <person name="Fang X."/>
            <person name="Fushan A.A."/>
            <person name="Huang Z."/>
            <person name="Lobanov A.V."/>
            <person name="Han L."/>
            <person name="Marino S.M."/>
            <person name="Sun X."/>
            <person name="Turanov A.A."/>
            <person name="Yang P."/>
            <person name="Yim S.H."/>
            <person name="Zhao X."/>
            <person name="Kasaikina M.V."/>
            <person name="Stoletzki N."/>
            <person name="Peng C."/>
            <person name="Polak P."/>
            <person name="Xiong Z."/>
            <person name="Kiezun A."/>
            <person name="Zhu Y."/>
            <person name="Chen Y."/>
            <person name="Kryukov G.V."/>
            <person name="Zhang Q."/>
            <person name="Peshkin L."/>
            <person name="Yang L."/>
            <person name="Bronson R.T."/>
            <person name="Buffenstein R."/>
            <person name="Wang B."/>
            <person name="Han C."/>
            <person name="Li Q."/>
            <person name="Chen L."/>
            <person name="Zhao W."/>
            <person name="Sunyaev S.R."/>
            <person name="Park T.J."/>
            <person name="Zhang G."/>
            <person name="Wang J."/>
            <person name="Gladyshev V.N."/>
        </authorList>
    </citation>
    <scope>NUCLEOTIDE SEQUENCE [LARGE SCALE GENOMIC DNA]</scope>
</reference>
<dbReference type="AlphaFoldDB" id="G5BVA5"/>
<dbReference type="SUPFAM" id="SSF57196">
    <property type="entry name" value="EGF/Laminin"/>
    <property type="match status" value="5"/>
</dbReference>
<evidence type="ECO:0000313" key="9">
    <source>
        <dbReference type="EMBL" id="EHB13216.1"/>
    </source>
</evidence>
<evidence type="ECO:0000256" key="6">
    <source>
        <dbReference type="PROSITE-ProRule" id="PRU00460"/>
    </source>
</evidence>
<accession>G5BVA5</accession>
<feature type="domain" description="EGF-like" evidence="7">
    <location>
        <begin position="118"/>
        <end position="158"/>
    </location>
</feature>
<evidence type="ECO:0008006" key="11">
    <source>
        <dbReference type="Google" id="ProtNLM"/>
    </source>
</evidence>
<dbReference type="PROSITE" id="PS50027">
    <property type="entry name" value="EGF_LAM_2"/>
    <property type="match status" value="1"/>
</dbReference>
<organism evidence="9 10">
    <name type="scientific">Heterocephalus glaber</name>
    <name type="common">Naked mole rat</name>
    <dbReference type="NCBI Taxonomy" id="10181"/>
    <lineage>
        <taxon>Eukaryota</taxon>
        <taxon>Metazoa</taxon>
        <taxon>Chordata</taxon>
        <taxon>Craniata</taxon>
        <taxon>Vertebrata</taxon>
        <taxon>Euteleostomi</taxon>
        <taxon>Mammalia</taxon>
        <taxon>Eutheria</taxon>
        <taxon>Euarchontoglires</taxon>
        <taxon>Glires</taxon>
        <taxon>Rodentia</taxon>
        <taxon>Hystricomorpha</taxon>
        <taxon>Bathyergidae</taxon>
        <taxon>Heterocephalus</taxon>
    </lineage>
</organism>
<dbReference type="PROSITE" id="PS01186">
    <property type="entry name" value="EGF_2"/>
    <property type="match status" value="2"/>
</dbReference>
<dbReference type="PROSITE" id="PS50026">
    <property type="entry name" value="EGF_3"/>
    <property type="match status" value="4"/>
</dbReference>
<dbReference type="PANTHER" id="PTHR24035:SF138">
    <property type="entry name" value="MULTIPLE EPIDERMAL GROWTH FACTOR-LIKE DOMAINS PROTEIN 6"/>
    <property type="match status" value="1"/>
</dbReference>
<dbReference type="FunFam" id="2.10.25.10:FF:000037">
    <property type="entry name" value="Signal peptide, CUB domain and EGF-like domain-containing 2"/>
    <property type="match status" value="1"/>
</dbReference>
<dbReference type="Pfam" id="PF07645">
    <property type="entry name" value="EGF_CA"/>
    <property type="match status" value="1"/>
</dbReference>
<dbReference type="CDD" id="cd00055">
    <property type="entry name" value="EGF_Lam"/>
    <property type="match status" value="1"/>
</dbReference>
<dbReference type="InterPro" id="IPR001881">
    <property type="entry name" value="EGF-like_Ca-bd_dom"/>
</dbReference>